<feature type="binding site" evidence="5">
    <location>
        <position position="129"/>
    </location>
    <ligand>
        <name>Mg(2+)</name>
        <dbReference type="ChEBI" id="CHEBI:18420"/>
    </ligand>
</feature>
<dbReference type="PANTHER" id="PTHR32308">
    <property type="entry name" value="LYASE BETA SUBUNIT, PUTATIVE (AFU_ORTHOLOGUE AFUA_4G13030)-RELATED"/>
    <property type="match status" value="1"/>
</dbReference>
<dbReference type="GO" id="GO:0006107">
    <property type="term" value="P:oxaloacetate metabolic process"/>
    <property type="evidence" value="ECO:0007669"/>
    <property type="project" value="TreeGrafter"/>
</dbReference>
<proteinExistence type="predicted"/>
<accession>A0A1G5S0H7</accession>
<dbReference type="InterPro" id="IPR011206">
    <property type="entry name" value="Citrate_lyase_beta/mcl1/mcl2"/>
</dbReference>
<dbReference type="GO" id="GO:0016829">
    <property type="term" value="F:lyase activity"/>
    <property type="evidence" value="ECO:0007669"/>
    <property type="project" value="UniProtKB-KW"/>
</dbReference>
<keyword evidence="8" id="KW-1185">Reference proteome</keyword>
<reference evidence="7 8" key="1">
    <citation type="submission" date="2016-10" db="EMBL/GenBank/DDBJ databases">
        <authorList>
            <person name="de Groot N.N."/>
        </authorList>
    </citation>
    <scope>NUCLEOTIDE SEQUENCE [LARGE SCALE GENOMIC DNA]</scope>
    <source>
        <strain evidence="7 8">DSM 2784</strain>
    </source>
</reference>
<dbReference type="Proteomes" id="UP000199208">
    <property type="component" value="Unassembled WGS sequence"/>
</dbReference>
<dbReference type="Gene3D" id="3.20.20.60">
    <property type="entry name" value="Phosphoenolpyruvate-binding domains"/>
    <property type="match status" value="1"/>
</dbReference>
<dbReference type="Pfam" id="PF03328">
    <property type="entry name" value="HpcH_HpaI"/>
    <property type="match status" value="1"/>
</dbReference>
<dbReference type="STRING" id="1120920.SAMN03080599_01862"/>
<dbReference type="SUPFAM" id="SSF51621">
    <property type="entry name" value="Phosphoenolpyruvate/pyruvate domain"/>
    <property type="match status" value="1"/>
</dbReference>
<feature type="binding site" evidence="4">
    <location>
        <position position="129"/>
    </location>
    <ligand>
        <name>substrate</name>
    </ligand>
</feature>
<feature type="domain" description="HpcH/HpaI aldolase/citrate lyase" evidence="6">
    <location>
        <begin position="6"/>
        <end position="224"/>
    </location>
</feature>
<dbReference type="InterPro" id="IPR015813">
    <property type="entry name" value="Pyrv/PenolPyrv_kinase-like_dom"/>
</dbReference>
<dbReference type="AlphaFoldDB" id="A0A1G5S0H7"/>
<dbReference type="PANTHER" id="PTHR32308:SF0">
    <property type="entry name" value="HPCH_HPAI ALDOLASE_CITRATE LYASE DOMAIN-CONTAINING PROTEIN"/>
    <property type="match status" value="1"/>
</dbReference>
<organism evidence="7 8">
    <name type="scientific">Acidaminobacter hydrogenoformans DSM 2784</name>
    <dbReference type="NCBI Taxonomy" id="1120920"/>
    <lineage>
        <taxon>Bacteria</taxon>
        <taxon>Bacillati</taxon>
        <taxon>Bacillota</taxon>
        <taxon>Clostridia</taxon>
        <taxon>Peptostreptococcales</taxon>
        <taxon>Acidaminobacteraceae</taxon>
        <taxon>Acidaminobacter</taxon>
    </lineage>
</organism>
<keyword evidence="2 5" id="KW-0479">Metal-binding</keyword>
<protein>
    <submittedName>
        <fullName evidence="7">Citrate lyase subunit beta / citryl-CoA lyase</fullName>
    </submittedName>
</protein>
<keyword evidence="7" id="KW-0456">Lyase</keyword>
<evidence type="ECO:0000256" key="2">
    <source>
        <dbReference type="ARBA" id="ARBA00022723"/>
    </source>
</evidence>
<evidence type="ECO:0000256" key="5">
    <source>
        <dbReference type="PIRSR" id="PIRSR015582-2"/>
    </source>
</evidence>
<dbReference type="PIRSF" id="PIRSF015582">
    <property type="entry name" value="Cit_lyase_B"/>
    <property type="match status" value="1"/>
</dbReference>
<dbReference type="EMBL" id="FMWL01000008">
    <property type="protein sequence ID" value="SCZ79647.1"/>
    <property type="molecule type" value="Genomic_DNA"/>
</dbReference>
<feature type="binding site" evidence="5">
    <location>
        <position position="156"/>
    </location>
    <ligand>
        <name>Mg(2+)</name>
        <dbReference type="ChEBI" id="CHEBI:18420"/>
    </ligand>
</feature>
<gene>
    <name evidence="7" type="ORF">SAMN03080599_01862</name>
</gene>
<keyword evidence="3 5" id="KW-0460">Magnesium</keyword>
<dbReference type="GO" id="GO:0000287">
    <property type="term" value="F:magnesium ion binding"/>
    <property type="evidence" value="ECO:0007669"/>
    <property type="project" value="TreeGrafter"/>
</dbReference>
<evidence type="ECO:0000256" key="3">
    <source>
        <dbReference type="ARBA" id="ARBA00022842"/>
    </source>
</evidence>
<evidence type="ECO:0000256" key="4">
    <source>
        <dbReference type="PIRSR" id="PIRSR015582-1"/>
    </source>
</evidence>
<dbReference type="InterPro" id="IPR040442">
    <property type="entry name" value="Pyrv_kinase-like_dom_sf"/>
</dbReference>
<dbReference type="RefSeq" id="WP_092590799.1">
    <property type="nucleotide sequence ID" value="NZ_FMWL01000008.1"/>
</dbReference>
<evidence type="ECO:0000259" key="6">
    <source>
        <dbReference type="Pfam" id="PF03328"/>
    </source>
</evidence>
<comment type="cofactor">
    <cofactor evidence="1">
        <name>Mg(2+)</name>
        <dbReference type="ChEBI" id="CHEBI:18420"/>
    </cofactor>
</comment>
<name>A0A1G5S0H7_9FIRM</name>
<evidence type="ECO:0000256" key="1">
    <source>
        <dbReference type="ARBA" id="ARBA00001946"/>
    </source>
</evidence>
<dbReference type="OrthoDB" id="9786940at2"/>
<evidence type="ECO:0000313" key="8">
    <source>
        <dbReference type="Proteomes" id="UP000199208"/>
    </source>
</evidence>
<sequence length="305" mass="33138">MKRLRRTMLFVPGNHPGMIQSASVLGADSVILDLEDAVSLSEKDSARKLVTKALRRWSFKSTEVTVRINPITTAYGPLDLDAMLEVEPDILLIPKAEVASMREVESRMAAFEAARGGKAVRTKLFALIESAAGVEYIHEILEASPRIEGVLFGGEDYTSYMGVARTTGGMEIEYARNKVAVACKVRGVDAVDTPFTDVDNHEGLLEDARKAKAMGFTGKAAINPRQVSVIHKGFAPDPAEVRYAFRVLEAVEEAEAEGKGVFSLDGKMVDAPIIQRARQMVALAEKLGMTGTGAIRIDTEERGLK</sequence>
<dbReference type="InterPro" id="IPR005000">
    <property type="entry name" value="Aldolase/citrate-lyase_domain"/>
</dbReference>
<evidence type="ECO:0000313" key="7">
    <source>
        <dbReference type="EMBL" id="SCZ79647.1"/>
    </source>
</evidence>
<feature type="binding site" evidence="4">
    <location>
        <position position="67"/>
    </location>
    <ligand>
        <name>substrate</name>
    </ligand>
</feature>